<dbReference type="HOGENOM" id="CLU_3389079_0_0_7"/>
<evidence type="ECO:0000313" key="1">
    <source>
        <dbReference type="EMBL" id="EGJ50285.1"/>
    </source>
</evidence>
<dbReference type="KEGG" id="daf:Desaf_1956"/>
<accession>F3Z341</accession>
<organism evidence="1 2">
    <name type="scientific">Desulfocurvibacter africanus subsp. africanus str. Walvis Bay</name>
    <dbReference type="NCBI Taxonomy" id="690850"/>
    <lineage>
        <taxon>Bacteria</taxon>
        <taxon>Pseudomonadati</taxon>
        <taxon>Thermodesulfobacteriota</taxon>
        <taxon>Desulfovibrionia</taxon>
        <taxon>Desulfovibrionales</taxon>
        <taxon>Desulfovibrionaceae</taxon>
        <taxon>Desulfocurvibacter</taxon>
    </lineage>
</organism>
<dbReference type="STRING" id="690850.Desaf_1956"/>
<keyword evidence="2" id="KW-1185">Reference proteome</keyword>
<proteinExistence type="predicted"/>
<dbReference type="AlphaFoldDB" id="F3Z341"/>
<reference evidence="1 2" key="1">
    <citation type="journal article" date="2011" name="J. Bacteriol.">
        <title>Genome sequence of the mercury-methylating and pleomorphic Desulfovibrio africanus Strain Walvis Bay.</title>
        <authorList>
            <person name="Brown S.D."/>
            <person name="Wall J.D."/>
            <person name="Kucken A.M."/>
            <person name="Gilmour C.C."/>
            <person name="Podar M."/>
            <person name="Brandt C.C."/>
            <person name="Teshima H."/>
            <person name="Detter J.C."/>
            <person name="Han C.S."/>
            <person name="Land M.L."/>
            <person name="Lucas S."/>
            <person name="Han J."/>
            <person name="Pennacchio L."/>
            <person name="Nolan M."/>
            <person name="Pitluck S."/>
            <person name="Woyke T."/>
            <person name="Goodwin L."/>
            <person name="Palumbo A.V."/>
            <person name="Elias D.A."/>
        </authorList>
    </citation>
    <scope>NUCLEOTIDE SEQUENCE [LARGE SCALE GENOMIC DNA]</scope>
    <source>
        <strain evidence="1 2">Walvis Bay</strain>
    </source>
</reference>
<sequence length="32" mass="3813">MRVIMEIALLLGQAGLGGWLVWREIRKFWRRG</sequence>
<protein>
    <submittedName>
        <fullName evidence="1">Uncharacterized protein</fullName>
    </submittedName>
</protein>
<dbReference type="Proteomes" id="UP000007844">
    <property type="component" value="Chromosome"/>
</dbReference>
<name>F3Z341_DESAF</name>
<dbReference type="EMBL" id="CP003221">
    <property type="protein sequence ID" value="EGJ50285.1"/>
    <property type="molecule type" value="Genomic_DNA"/>
</dbReference>
<gene>
    <name evidence="1" type="ORF">Desaf_1956</name>
</gene>
<evidence type="ECO:0000313" key="2">
    <source>
        <dbReference type="Proteomes" id="UP000007844"/>
    </source>
</evidence>